<sequence>MSCKIIFFDVDGTLTHHKSGEIPESTKRAISLLRNLGIIIVAATGRPLSMCEELKELGIDVFITANGGYVTYQNEVIHKVSMSKSNVKELVEFSDSKQHALSFYTKGFHMNGVQEEGVLAALSETLSLQTYPDTHPSIYEEEIYLLCLFGTDEVVNQYRARFPHYTFRRWHPYVVNVLETDVSKSQAIVKVLEYFKIQPSEAMAFGDGDNDIDMLETVGVGVAMENGSQRLKEIADFVTKKSDEDGVEFALRHYNLISQ</sequence>
<dbReference type="PROSITE" id="PS01229">
    <property type="entry name" value="COF_2"/>
    <property type="match status" value="1"/>
</dbReference>
<dbReference type="SFLD" id="SFLDG01140">
    <property type="entry name" value="C2.B:_Phosphomannomutase_and_P"/>
    <property type="match status" value="1"/>
</dbReference>
<dbReference type="SFLD" id="SFLDS00003">
    <property type="entry name" value="Haloacid_Dehalogenase"/>
    <property type="match status" value="1"/>
</dbReference>
<dbReference type="SFLD" id="SFLDG01144">
    <property type="entry name" value="C2.B.4:_PGP_Like"/>
    <property type="match status" value="1"/>
</dbReference>
<proteinExistence type="predicted"/>
<gene>
    <name evidence="1" type="ORF">AS180_20850</name>
</gene>
<name>A0A0V8JG32_9BACI</name>
<dbReference type="EMBL" id="LNQP01000126">
    <property type="protein sequence ID" value="KSU86054.1"/>
    <property type="molecule type" value="Genomic_DNA"/>
</dbReference>
<accession>A0A0V8JG32</accession>
<dbReference type="Gene3D" id="3.40.50.1000">
    <property type="entry name" value="HAD superfamily/HAD-like"/>
    <property type="match status" value="1"/>
</dbReference>
<comment type="caution">
    <text evidence="1">The sequence shown here is derived from an EMBL/GenBank/DDBJ whole genome shotgun (WGS) entry which is preliminary data.</text>
</comment>
<dbReference type="PANTHER" id="PTHR10000">
    <property type="entry name" value="PHOSPHOSERINE PHOSPHATASE"/>
    <property type="match status" value="1"/>
</dbReference>
<dbReference type="PANTHER" id="PTHR10000:SF25">
    <property type="entry name" value="PHOSPHATASE YKRA-RELATED"/>
    <property type="match status" value="1"/>
</dbReference>
<dbReference type="Pfam" id="PF08282">
    <property type="entry name" value="Hydrolase_3"/>
    <property type="match status" value="1"/>
</dbReference>
<reference evidence="1 2" key="1">
    <citation type="submission" date="2015-11" db="EMBL/GenBank/DDBJ databases">
        <title>Bacillus caseinolyticus sp nov.</title>
        <authorList>
            <person name="Dastager S.G."/>
            <person name="Mawlankar R."/>
        </authorList>
    </citation>
    <scope>NUCLEOTIDE SEQUENCE [LARGE SCALE GENOMIC DNA]</scope>
    <source>
        <strain evidence="1 2">SGD-V-76</strain>
    </source>
</reference>
<dbReference type="Proteomes" id="UP000053681">
    <property type="component" value="Unassembled WGS sequence"/>
</dbReference>
<dbReference type="InterPro" id="IPR036412">
    <property type="entry name" value="HAD-like_sf"/>
</dbReference>
<dbReference type="NCBIfam" id="TIGR01484">
    <property type="entry name" value="HAD-SF-IIB"/>
    <property type="match status" value="1"/>
</dbReference>
<evidence type="ECO:0000313" key="2">
    <source>
        <dbReference type="Proteomes" id="UP000053681"/>
    </source>
</evidence>
<dbReference type="AlphaFoldDB" id="A0A0V8JG32"/>
<dbReference type="SUPFAM" id="SSF56784">
    <property type="entry name" value="HAD-like"/>
    <property type="match status" value="1"/>
</dbReference>
<dbReference type="InterPro" id="IPR000150">
    <property type="entry name" value="Cof"/>
</dbReference>
<organism evidence="1 2">
    <name type="scientific">Priestia veravalensis</name>
    <dbReference type="NCBI Taxonomy" id="1414648"/>
    <lineage>
        <taxon>Bacteria</taxon>
        <taxon>Bacillati</taxon>
        <taxon>Bacillota</taxon>
        <taxon>Bacilli</taxon>
        <taxon>Bacillales</taxon>
        <taxon>Bacillaceae</taxon>
        <taxon>Priestia</taxon>
    </lineage>
</organism>
<dbReference type="GO" id="GO:0005829">
    <property type="term" value="C:cytosol"/>
    <property type="evidence" value="ECO:0007669"/>
    <property type="project" value="TreeGrafter"/>
</dbReference>
<protein>
    <submittedName>
        <fullName evidence="1">HAD family hydrolase</fullName>
    </submittedName>
</protein>
<dbReference type="GO" id="GO:0000287">
    <property type="term" value="F:magnesium ion binding"/>
    <property type="evidence" value="ECO:0007669"/>
    <property type="project" value="TreeGrafter"/>
</dbReference>
<dbReference type="RefSeq" id="WP_062687449.1">
    <property type="nucleotide sequence ID" value="NZ_KQ758740.1"/>
</dbReference>
<dbReference type="InterPro" id="IPR023214">
    <property type="entry name" value="HAD_sf"/>
</dbReference>
<dbReference type="InterPro" id="IPR006379">
    <property type="entry name" value="HAD-SF_hydro_IIB"/>
</dbReference>
<dbReference type="NCBIfam" id="TIGR00099">
    <property type="entry name" value="Cof-subfamily"/>
    <property type="match status" value="1"/>
</dbReference>
<evidence type="ECO:0000313" key="1">
    <source>
        <dbReference type="EMBL" id="KSU86054.1"/>
    </source>
</evidence>
<keyword evidence="2" id="KW-1185">Reference proteome</keyword>
<dbReference type="GO" id="GO:0016791">
    <property type="term" value="F:phosphatase activity"/>
    <property type="evidence" value="ECO:0007669"/>
    <property type="project" value="UniProtKB-ARBA"/>
</dbReference>
<keyword evidence="1" id="KW-0378">Hydrolase</keyword>
<dbReference type="Gene3D" id="3.30.1240.10">
    <property type="match status" value="1"/>
</dbReference>